<dbReference type="SMART" id="SM00220">
    <property type="entry name" value="S_TKc"/>
    <property type="match status" value="1"/>
</dbReference>
<dbReference type="Proteomes" id="UP000054010">
    <property type="component" value="Unassembled WGS sequence"/>
</dbReference>
<dbReference type="Pfam" id="PF01436">
    <property type="entry name" value="NHL"/>
    <property type="match status" value="1"/>
</dbReference>
<evidence type="ECO:0000313" key="12">
    <source>
        <dbReference type="Proteomes" id="UP000054010"/>
    </source>
</evidence>
<keyword evidence="3 7" id="KW-0547">Nucleotide-binding</keyword>
<keyword evidence="5 7" id="KW-0067">ATP-binding</keyword>
<feature type="compositionally biased region" description="Pro residues" evidence="8">
    <location>
        <begin position="313"/>
        <end position="324"/>
    </location>
</feature>
<reference evidence="11 12" key="1">
    <citation type="journal article" date="2011" name="J. Bacteriol.">
        <title>Draft genome sequence of the anoxygenic filamentous phototrophic bacterium Oscillochloris trichoides subsp. DG-6.</title>
        <authorList>
            <person name="Kuznetsov B.B."/>
            <person name="Ivanovsky R.N."/>
            <person name="Keppen O.I."/>
            <person name="Sukhacheva M.V."/>
            <person name="Bumazhkin B.K."/>
            <person name="Patutina E.O."/>
            <person name="Beletsky A.V."/>
            <person name="Mardanov A.V."/>
            <person name="Baslerov R.V."/>
            <person name="Panteleeva A.N."/>
            <person name="Kolganova T.V."/>
            <person name="Ravin N.V."/>
            <person name="Skryabin K.G."/>
        </authorList>
    </citation>
    <scope>NUCLEOTIDE SEQUENCE [LARGE SCALE GENOMIC DNA]</scope>
    <source>
        <strain evidence="11 12">DG-6</strain>
    </source>
</reference>
<evidence type="ECO:0000313" key="11">
    <source>
        <dbReference type="EMBL" id="EFO79277.1"/>
    </source>
</evidence>
<dbReference type="CDD" id="cd14014">
    <property type="entry name" value="STKc_PknB_like"/>
    <property type="match status" value="1"/>
</dbReference>
<dbReference type="OrthoDB" id="9801841at2"/>
<dbReference type="SUPFAM" id="SSF56112">
    <property type="entry name" value="Protein kinase-like (PK-like)"/>
    <property type="match status" value="1"/>
</dbReference>
<dbReference type="InterPro" id="IPR017441">
    <property type="entry name" value="Protein_kinase_ATP_BS"/>
</dbReference>
<dbReference type="EMBL" id="ADVR01000119">
    <property type="protein sequence ID" value="EFO79277.1"/>
    <property type="molecule type" value="Genomic_DNA"/>
</dbReference>
<evidence type="ECO:0000256" key="8">
    <source>
        <dbReference type="SAM" id="MobiDB-lite"/>
    </source>
</evidence>
<name>E1IHQ7_9CHLR</name>
<dbReference type="GO" id="GO:0005524">
    <property type="term" value="F:ATP binding"/>
    <property type="evidence" value="ECO:0007669"/>
    <property type="project" value="UniProtKB-UniRule"/>
</dbReference>
<feature type="repeat" description="NHL" evidence="6">
    <location>
        <begin position="427"/>
        <end position="470"/>
    </location>
</feature>
<keyword evidence="12" id="KW-1185">Reference proteome</keyword>
<dbReference type="PANTHER" id="PTHR43289:SF34">
    <property type="entry name" value="SERINE_THREONINE-PROTEIN KINASE YBDM-RELATED"/>
    <property type="match status" value="1"/>
</dbReference>
<sequence>MTTPTGSLEPNALVHNRYRVVRQIGRGGMGAVYEAVDTRLGNTVALKQTLVRGVQFDDAFAREARLLSSLRHAALPVVSDYFAEGESHFLVMQFIPGSDFGSLLAERTAPFGFAEVRGWADTLLDALDYLHTQNPPIIHRDLKPQNLKLTPRGEIVLLDFGLAKGGDLAQAGSVSLYGYTPQYAPLEQIKGTGTDPRSDLYSLGATLYALLANQSPVNALERASAVLQNQPDPLQPLHLLNPQVPTPVSRLISHCMALNPDERPPSAAAARAELAAAVRTGSAGASTAGMETIVQSAPPVTVAATPRMASPPAFTPGGPPPPPSVTRRPSMLVPAMVIGVAVVLCAVIGGASALLLRGAITTGTSTMATAIGEFDPTAFAIPSIVVPSITIPDVNATVDAVQTEIAIATGPFIQPSVESGTSFGTVVLQFGQEGTSDGFLNDPRAIAVGPDGAIYVADYSPGRVQRFSAEGTFERSWVLPDERPILAMTADREGLVYVTQNFAISVFDGATGELVRTITDANGDGFEEMITLGDGTLLGVPWGNDGDLVQLNARGEEINRISAIIANADADGSPSALAADGMGQIYVLDADAQVVYLFSSSGTFRDKFSTPSAWAFSQMAMDGQGRIYVTNFPKGISVFAPDGQLVGMIDVPGVAQDLVFDRENYLYVSTNAKQILKIAVAGQ</sequence>
<dbReference type="Gene3D" id="1.10.510.10">
    <property type="entry name" value="Transferase(Phosphotransferase) domain 1"/>
    <property type="match status" value="1"/>
</dbReference>
<evidence type="ECO:0000256" key="9">
    <source>
        <dbReference type="SAM" id="Phobius"/>
    </source>
</evidence>
<dbReference type="PROSITE" id="PS51125">
    <property type="entry name" value="NHL"/>
    <property type="match status" value="1"/>
</dbReference>
<dbReference type="GO" id="GO:0004674">
    <property type="term" value="F:protein serine/threonine kinase activity"/>
    <property type="evidence" value="ECO:0007669"/>
    <property type="project" value="UniProtKB-KW"/>
</dbReference>
<evidence type="ECO:0000256" key="3">
    <source>
        <dbReference type="ARBA" id="ARBA00022741"/>
    </source>
</evidence>
<keyword evidence="2" id="KW-0677">Repeat</keyword>
<keyword evidence="9" id="KW-0812">Transmembrane</keyword>
<evidence type="ECO:0000256" key="1">
    <source>
        <dbReference type="ARBA" id="ARBA00022679"/>
    </source>
</evidence>
<feature type="region of interest" description="Disordered" evidence="8">
    <location>
        <begin position="305"/>
        <end position="326"/>
    </location>
</feature>
<dbReference type="PROSITE" id="PS00107">
    <property type="entry name" value="PROTEIN_KINASE_ATP"/>
    <property type="match status" value="1"/>
</dbReference>
<dbReference type="InterPro" id="IPR000719">
    <property type="entry name" value="Prot_kinase_dom"/>
</dbReference>
<dbReference type="CDD" id="cd05819">
    <property type="entry name" value="NHL"/>
    <property type="match status" value="1"/>
</dbReference>
<evidence type="ECO:0000256" key="2">
    <source>
        <dbReference type="ARBA" id="ARBA00022737"/>
    </source>
</evidence>
<dbReference type="Gene3D" id="2.120.10.30">
    <property type="entry name" value="TolB, C-terminal domain"/>
    <property type="match status" value="1"/>
</dbReference>
<evidence type="ECO:0000259" key="10">
    <source>
        <dbReference type="PROSITE" id="PS50011"/>
    </source>
</evidence>
<dbReference type="STRING" id="765420.OSCT_2858"/>
<keyword evidence="11" id="KW-0723">Serine/threonine-protein kinase</keyword>
<proteinExistence type="predicted"/>
<dbReference type="InterPro" id="IPR011042">
    <property type="entry name" value="6-blade_b-propeller_TolB-like"/>
</dbReference>
<gene>
    <name evidence="11" type="ORF">OSCT_2858</name>
</gene>
<dbReference type="InterPro" id="IPR011009">
    <property type="entry name" value="Kinase-like_dom_sf"/>
</dbReference>
<dbReference type="PANTHER" id="PTHR43289">
    <property type="entry name" value="MITOGEN-ACTIVATED PROTEIN KINASE KINASE KINASE 20-RELATED"/>
    <property type="match status" value="1"/>
</dbReference>
<dbReference type="Pfam" id="PF00069">
    <property type="entry name" value="Pkinase"/>
    <property type="match status" value="1"/>
</dbReference>
<dbReference type="HOGENOM" id="CLU_402690_0_0_0"/>
<evidence type="ECO:0000256" key="4">
    <source>
        <dbReference type="ARBA" id="ARBA00022777"/>
    </source>
</evidence>
<keyword evidence="4 11" id="KW-0418">Kinase</keyword>
<dbReference type="AlphaFoldDB" id="E1IHQ7"/>
<dbReference type="PROSITE" id="PS50011">
    <property type="entry name" value="PROTEIN_KINASE_DOM"/>
    <property type="match status" value="1"/>
</dbReference>
<protein>
    <submittedName>
        <fullName evidence="11">Serine/threonine protein kinase</fullName>
    </submittedName>
</protein>
<feature type="binding site" evidence="7">
    <location>
        <position position="47"/>
    </location>
    <ligand>
        <name>ATP</name>
        <dbReference type="ChEBI" id="CHEBI:30616"/>
    </ligand>
</feature>
<organism evidence="11 12">
    <name type="scientific">Oscillochloris trichoides DG-6</name>
    <dbReference type="NCBI Taxonomy" id="765420"/>
    <lineage>
        <taxon>Bacteria</taxon>
        <taxon>Bacillati</taxon>
        <taxon>Chloroflexota</taxon>
        <taxon>Chloroflexia</taxon>
        <taxon>Chloroflexales</taxon>
        <taxon>Chloroflexineae</taxon>
        <taxon>Oscillochloridaceae</taxon>
        <taxon>Oscillochloris</taxon>
    </lineage>
</organism>
<keyword evidence="1" id="KW-0808">Transferase</keyword>
<dbReference type="InterPro" id="IPR001258">
    <property type="entry name" value="NHL_repeat"/>
</dbReference>
<keyword evidence="9" id="KW-0472">Membrane</keyword>
<evidence type="ECO:0000256" key="6">
    <source>
        <dbReference type="PROSITE-ProRule" id="PRU00504"/>
    </source>
</evidence>
<evidence type="ECO:0000256" key="7">
    <source>
        <dbReference type="PROSITE-ProRule" id="PRU10141"/>
    </source>
</evidence>
<comment type="caution">
    <text evidence="11">The sequence shown here is derived from an EMBL/GenBank/DDBJ whole genome shotgun (WGS) entry which is preliminary data.</text>
</comment>
<feature type="transmembrane region" description="Helical" evidence="9">
    <location>
        <begin position="331"/>
        <end position="356"/>
    </location>
</feature>
<evidence type="ECO:0000256" key="5">
    <source>
        <dbReference type="ARBA" id="ARBA00022840"/>
    </source>
</evidence>
<dbReference type="eggNOG" id="COG0515">
    <property type="taxonomic scope" value="Bacteria"/>
</dbReference>
<accession>E1IHQ7</accession>
<dbReference type="SUPFAM" id="SSF63829">
    <property type="entry name" value="Calcium-dependent phosphotriesterase"/>
    <property type="match status" value="1"/>
</dbReference>
<feature type="domain" description="Protein kinase" evidence="10">
    <location>
        <begin position="18"/>
        <end position="275"/>
    </location>
</feature>
<dbReference type="Gene3D" id="3.30.200.20">
    <property type="entry name" value="Phosphorylase Kinase, domain 1"/>
    <property type="match status" value="1"/>
</dbReference>
<keyword evidence="9" id="KW-1133">Transmembrane helix</keyword>